<name>A0A5C7IW18_9ROSI</name>
<dbReference type="InterPro" id="IPR005135">
    <property type="entry name" value="Endo/exonuclease/phosphatase"/>
</dbReference>
<dbReference type="InterPro" id="IPR036691">
    <property type="entry name" value="Endo/exonu/phosph_ase_sf"/>
</dbReference>
<evidence type="ECO:0000313" key="3">
    <source>
        <dbReference type="EMBL" id="TXG73278.1"/>
    </source>
</evidence>
<dbReference type="Proteomes" id="UP000323000">
    <property type="component" value="Chromosome 1"/>
</dbReference>
<sequence length="527" mass="58703">MSTVEISQLCEGLSLADEDEAVREIAEEDIQDGAEDVDKCLVGRVLLGKKVNRDAFKGLIVQIWSPFGQVEVELVGENTFMFYFINKEDRNRVWLRGPWHFGNSMIVLEKPEGPRNISKLSFNRADIWVQIHDIPIMCMNRRTARWLAEQIGEVVEIPSESRECWGKYMRVKNWSRKSALEGLPLKFGSWLKATIPEKSQYRSISQTFGSSSERGKYLEGSREIEVDGSNIKRSGSMAPQKSESGNLLEAVITKGKKIHQVNLVTVGNRPFKVDEMCVDGPGSGYTSDPKVLCLPNSEPISGPTMSYEIQMDPDPTSIQIGEGPSMIDISPTVELVEVPKQQVASNNLVTPTKKTSKKWKRAAREGHQRQITGKIASPLNRMLNVSKAIKKNSIGSNSSTSSVKGIKEENLGCKRKDVFDLCMEETRDQKKGLSWNVRGLGNPRTFAALSKLLKTHSSKIVFLSETKLSGRKTVNFRKLVGYSGCFRVDSNGNSGGLMLLWKDSVVVSILSSSGHIDAHIRMEDGFL</sequence>
<dbReference type="PANTHER" id="PTHR31286">
    <property type="entry name" value="GLYCINE-RICH CELL WALL STRUCTURAL PROTEIN 1.8-LIKE"/>
    <property type="match status" value="1"/>
</dbReference>
<feature type="domain" description="DUF4283" evidence="2">
    <location>
        <begin position="34"/>
        <end position="110"/>
    </location>
</feature>
<dbReference type="InterPro" id="IPR025558">
    <property type="entry name" value="DUF4283"/>
</dbReference>
<evidence type="ECO:0000259" key="1">
    <source>
        <dbReference type="Pfam" id="PF03372"/>
    </source>
</evidence>
<gene>
    <name evidence="3" type="ORF">EZV62_001857</name>
</gene>
<dbReference type="PANTHER" id="PTHR31286:SF167">
    <property type="entry name" value="OS09G0268800 PROTEIN"/>
    <property type="match status" value="1"/>
</dbReference>
<dbReference type="Pfam" id="PF14111">
    <property type="entry name" value="DUF4283"/>
    <property type="match status" value="1"/>
</dbReference>
<proteinExistence type="predicted"/>
<comment type="caution">
    <text evidence="3">The sequence shown here is derived from an EMBL/GenBank/DDBJ whole genome shotgun (WGS) entry which is preliminary data.</text>
</comment>
<evidence type="ECO:0000259" key="2">
    <source>
        <dbReference type="Pfam" id="PF14111"/>
    </source>
</evidence>
<accession>A0A5C7IW18</accession>
<evidence type="ECO:0000313" key="4">
    <source>
        <dbReference type="Proteomes" id="UP000323000"/>
    </source>
</evidence>
<reference evidence="4" key="1">
    <citation type="journal article" date="2019" name="Gigascience">
        <title>De novo genome assembly of the endangered Acer yangbiense, a plant species with extremely small populations endemic to Yunnan Province, China.</title>
        <authorList>
            <person name="Yang J."/>
            <person name="Wariss H.M."/>
            <person name="Tao L."/>
            <person name="Zhang R."/>
            <person name="Yun Q."/>
            <person name="Hollingsworth P."/>
            <person name="Dao Z."/>
            <person name="Luo G."/>
            <person name="Guo H."/>
            <person name="Ma Y."/>
            <person name="Sun W."/>
        </authorList>
    </citation>
    <scope>NUCLEOTIDE SEQUENCE [LARGE SCALE GENOMIC DNA]</scope>
    <source>
        <strain evidence="4">cv. Malutang</strain>
    </source>
</reference>
<dbReference type="Pfam" id="PF03372">
    <property type="entry name" value="Exo_endo_phos"/>
    <property type="match status" value="1"/>
</dbReference>
<organism evidence="3 4">
    <name type="scientific">Acer yangbiense</name>
    <dbReference type="NCBI Taxonomy" id="1000413"/>
    <lineage>
        <taxon>Eukaryota</taxon>
        <taxon>Viridiplantae</taxon>
        <taxon>Streptophyta</taxon>
        <taxon>Embryophyta</taxon>
        <taxon>Tracheophyta</taxon>
        <taxon>Spermatophyta</taxon>
        <taxon>Magnoliopsida</taxon>
        <taxon>eudicotyledons</taxon>
        <taxon>Gunneridae</taxon>
        <taxon>Pentapetalae</taxon>
        <taxon>rosids</taxon>
        <taxon>malvids</taxon>
        <taxon>Sapindales</taxon>
        <taxon>Sapindaceae</taxon>
        <taxon>Hippocastanoideae</taxon>
        <taxon>Acereae</taxon>
        <taxon>Acer</taxon>
    </lineage>
</organism>
<keyword evidence="4" id="KW-1185">Reference proteome</keyword>
<dbReference type="AlphaFoldDB" id="A0A5C7IW18"/>
<dbReference type="EMBL" id="VAHF01000001">
    <property type="protein sequence ID" value="TXG73278.1"/>
    <property type="molecule type" value="Genomic_DNA"/>
</dbReference>
<dbReference type="SUPFAM" id="SSF56219">
    <property type="entry name" value="DNase I-like"/>
    <property type="match status" value="1"/>
</dbReference>
<dbReference type="Gene3D" id="3.60.10.10">
    <property type="entry name" value="Endonuclease/exonuclease/phosphatase"/>
    <property type="match status" value="1"/>
</dbReference>
<feature type="domain" description="Endonuclease/exonuclease/phosphatase" evidence="1">
    <location>
        <begin position="433"/>
        <end position="511"/>
    </location>
</feature>
<dbReference type="InterPro" id="IPR040256">
    <property type="entry name" value="At4g02000-like"/>
</dbReference>
<dbReference type="GO" id="GO:0003824">
    <property type="term" value="F:catalytic activity"/>
    <property type="evidence" value="ECO:0007669"/>
    <property type="project" value="InterPro"/>
</dbReference>
<protein>
    <submittedName>
        <fullName evidence="3">Uncharacterized protein</fullName>
    </submittedName>
</protein>
<dbReference type="OrthoDB" id="688652at2759"/>